<reference evidence="3 4" key="1">
    <citation type="submission" date="2016-04" db="EMBL/GenBank/DDBJ databases">
        <title>Complete genome sequence of natural rubber-degrading, novel Gram-negative bacterium, Rhizobacter gummiphilus strain NS21.</title>
        <authorList>
            <person name="Tabata M."/>
            <person name="Kasai D."/>
            <person name="Fukuda M."/>
        </authorList>
    </citation>
    <scope>NUCLEOTIDE SEQUENCE [LARGE SCALE GENOMIC DNA]</scope>
    <source>
        <strain evidence="3 4">NS21</strain>
    </source>
</reference>
<dbReference type="STRING" id="946333.A4W93_24760"/>
<dbReference type="AlphaFoldDB" id="A0A1W6LF03"/>
<gene>
    <name evidence="3" type="ORF">A4W93_24760</name>
</gene>
<dbReference type="InterPro" id="IPR029039">
    <property type="entry name" value="Flavoprotein-like_sf"/>
</dbReference>
<keyword evidence="4" id="KW-1185">Reference proteome</keyword>
<dbReference type="SUPFAM" id="SSF52218">
    <property type="entry name" value="Flavoproteins"/>
    <property type="match status" value="1"/>
</dbReference>
<protein>
    <submittedName>
        <fullName evidence="3">NAD(P)H dehydrogenase</fullName>
    </submittedName>
</protein>
<name>A0A1W6LF03_9BURK</name>
<dbReference type="GO" id="GO:0005829">
    <property type="term" value="C:cytosol"/>
    <property type="evidence" value="ECO:0007669"/>
    <property type="project" value="TreeGrafter"/>
</dbReference>
<dbReference type="OrthoDB" id="9798454at2"/>
<evidence type="ECO:0000256" key="1">
    <source>
        <dbReference type="ARBA" id="ARBA00006252"/>
    </source>
</evidence>
<dbReference type="Proteomes" id="UP000193427">
    <property type="component" value="Chromosome"/>
</dbReference>
<comment type="similarity">
    <text evidence="1">Belongs to the NAD(P)H dehydrogenase (quinone) family.</text>
</comment>
<dbReference type="InterPro" id="IPR051545">
    <property type="entry name" value="NAD(P)H_dehydrogenase_qn"/>
</dbReference>
<dbReference type="PANTHER" id="PTHR10204:SF34">
    <property type="entry name" value="NAD(P)H DEHYDROGENASE [QUINONE] 1 ISOFORM 1"/>
    <property type="match status" value="1"/>
</dbReference>
<dbReference type="Gene3D" id="3.40.50.360">
    <property type="match status" value="1"/>
</dbReference>
<dbReference type="EMBL" id="CP015118">
    <property type="protein sequence ID" value="ARN22864.1"/>
    <property type="molecule type" value="Genomic_DNA"/>
</dbReference>
<dbReference type="RefSeq" id="WP_085753172.1">
    <property type="nucleotide sequence ID" value="NZ_BSPR01000015.1"/>
</dbReference>
<evidence type="ECO:0000313" key="4">
    <source>
        <dbReference type="Proteomes" id="UP000193427"/>
    </source>
</evidence>
<sequence>MSKTILIVHAQPEPTSLTRTLVDTADHTLREAGHRVLQSDLYAMGWKAVADAADFPQRADPERLSFVRESGHAYANGRQTDDVVAEQAKVLAADLVILQFPLWWFGMPAILKGWIDRVWAQGLAYGYQGAGNRHRYGEGGFHGRRAMVSVTTGGPAADYGPRGINGPLDQLLFPITHGTLFYPGMSVLRTHATYGTGRITPEGVEAARAAWRTRLQGVFDETPLPFRAQNGGDFPDGHALAEHVAPERTGFEAHLA</sequence>
<dbReference type="PANTHER" id="PTHR10204">
    <property type="entry name" value="NAD P H OXIDOREDUCTASE-RELATED"/>
    <property type="match status" value="1"/>
</dbReference>
<organism evidence="3 4">
    <name type="scientific">Piscinibacter gummiphilus</name>
    <dbReference type="NCBI Taxonomy" id="946333"/>
    <lineage>
        <taxon>Bacteria</taxon>
        <taxon>Pseudomonadati</taxon>
        <taxon>Pseudomonadota</taxon>
        <taxon>Betaproteobacteria</taxon>
        <taxon>Burkholderiales</taxon>
        <taxon>Sphaerotilaceae</taxon>
        <taxon>Piscinibacter</taxon>
    </lineage>
</organism>
<evidence type="ECO:0000256" key="2">
    <source>
        <dbReference type="ARBA" id="ARBA00023002"/>
    </source>
</evidence>
<dbReference type="Pfam" id="PF02525">
    <property type="entry name" value="Flavodoxin_2"/>
    <property type="match status" value="1"/>
</dbReference>
<proteinExistence type="inferred from homology"/>
<dbReference type="GO" id="GO:0003955">
    <property type="term" value="F:NAD(P)H dehydrogenase (quinone) activity"/>
    <property type="evidence" value="ECO:0007669"/>
    <property type="project" value="TreeGrafter"/>
</dbReference>
<dbReference type="KEGG" id="rgu:A4W93_24760"/>
<keyword evidence="2" id="KW-0560">Oxidoreductase</keyword>
<dbReference type="InterPro" id="IPR003680">
    <property type="entry name" value="Flavodoxin_fold"/>
</dbReference>
<evidence type="ECO:0000313" key="3">
    <source>
        <dbReference type="EMBL" id="ARN22864.1"/>
    </source>
</evidence>
<accession>A0A1W6LF03</accession>